<sequence length="479" mass="53665">MQCLLLILCIVRMIVTSKIADDEQVKGLVRDWAPLVWLAPGELFLPLGVPEFLDNMHSNDDYLSTRVDVEVLLGNRSSFLYGRKPAGTVPVYAVIKNCAFSDASTDAINFKNIRDGRKSQRKGDETVIGSKNAVQIDDLASSSMILTNDLPGKIRNGDIKQSVEKPGDFEKKKKKGNRSRKLHFHVTYWMFYPFSEGKAVCVLDLGFFGSWPIPTVGGMCFGMLKEYGNHVGDWEHMSLYFKDANYPSAMYVSAHDAGAFYRYDMRSGTFIYESQETRNGIFQKPIFPERVFTAGGSHPILFSARGSHGLWTAPGKHKFVRLPRLYDESGFGTAWPTWKKMELLLKEDNNILPSWMTFRGKWGNPKSNCHPLARLGFNICEFVDGPTEVVENAKKGNFAQDDEKLGCFVSCMLKKIGIMNQDGSVNEEVTRAKAPSDIPKDQVETIINKCKTATGANDCKKAANIASCFMKNKTFSVLE</sequence>
<evidence type="ECO:0000313" key="2">
    <source>
        <dbReference type="EMBL" id="KOC59862.1"/>
    </source>
</evidence>
<accession>A0A0L7QML8</accession>
<dbReference type="CDD" id="cd23992">
    <property type="entry name" value="PBP_GOBP"/>
    <property type="match status" value="1"/>
</dbReference>
<proteinExistence type="predicted"/>
<feature type="chain" id="PRO_5005574634" evidence="1">
    <location>
        <begin position="21"/>
        <end position="479"/>
    </location>
</feature>
<dbReference type="AlphaFoldDB" id="A0A0L7QML8"/>
<gene>
    <name evidence="2" type="ORF">WH47_10561</name>
</gene>
<dbReference type="GO" id="GO:0005549">
    <property type="term" value="F:odorant binding"/>
    <property type="evidence" value="ECO:0007669"/>
    <property type="project" value="InterPro"/>
</dbReference>
<dbReference type="STRING" id="597456.A0A0L7QML8"/>
<dbReference type="Proteomes" id="UP000053825">
    <property type="component" value="Unassembled WGS sequence"/>
</dbReference>
<dbReference type="PANTHER" id="PTHR48174:SF5">
    <property type="entry name" value="VACUOLAR PROTEIN SORTING-ASSOCIATED PROTEIN 62"/>
    <property type="match status" value="1"/>
</dbReference>
<protein>
    <submittedName>
        <fullName evidence="2">General odorant-binding protein 56d</fullName>
    </submittedName>
</protein>
<dbReference type="Gene3D" id="1.10.238.20">
    <property type="entry name" value="Pheromone/general odorant binding protein domain"/>
    <property type="match status" value="1"/>
</dbReference>
<dbReference type="SMART" id="SM00708">
    <property type="entry name" value="PhBP"/>
    <property type="match status" value="1"/>
</dbReference>
<keyword evidence="3" id="KW-1185">Reference proteome</keyword>
<dbReference type="InterPro" id="IPR036728">
    <property type="entry name" value="PBP_GOBP_sf"/>
</dbReference>
<dbReference type="SUPFAM" id="SSF47565">
    <property type="entry name" value="Insect pheromone/odorant-binding proteins"/>
    <property type="match status" value="1"/>
</dbReference>
<dbReference type="OrthoDB" id="188042at2759"/>
<name>A0A0L7QML8_9HYME</name>
<keyword evidence="1" id="KW-0732">Signal</keyword>
<organism evidence="2 3">
    <name type="scientific">Habropoda laboriosa</name>
    <dbReference type="NCBI Taxonomy" id="597456"/>
    <lineage>
        <taxon>Eukaryota</taxon>
        <taxon>Metazoa</taxon>
        <taxon>Ecdysozoa</taxon>
        <taxon>Arthropoda</taxon>
        <taxon>Hexapoda</taxon>
        <taxon>Insecta</taxon>
        <taxon>Pterygota</taxon>
        <taxon>Neoptera</taxon>
        <taxon>Endopterygota</taxon>
        <taxon>Hymenoptera</taxon>
        <taxon>Apocrita</taxon>
        <taxon>Aculeata</taxon>
        <taxon>Apoidea</taxon>
        <taxon>Anthophila</taxon>
        <taxon>Apidae</taxon>
        <taxon>Habropoda</taxon>
    </lineage>
</organism>
<evidence type="ECO:0000256" key="1">
    <source>
        <dbReference type="SAM" id="SignalP"/>
    </source>
</evidence>
<dbReference type="PANTHER" id="PTHR48174">
    <property type="entry name" value="DUF946 FAMILY PROTEIN"/>
    <property type="match status" value="1"/>
</dbReference>
<reference evidence="2 3" key="1">
    <citation type="submission" date="2015-07" db="EMBL/GenBank/DDBJ databases">
        <title>The genome of Habropoda laboriosa.</title>
        <authorList>
            <person name="Pan H."/>
            <person name="Kapheim K."/>
        </authorList>
    </citation>
    <scope>NUCLEOTIDE SEQUENCE [LARGE SCALE GENOMIC DNA]</scope>
    <source>
        <strain evidence="2">0110345459</strain>
    </source>
</reference>
<dbReference type="EMBL" id="KQ414885">
    <property type="protein sequence ID" value="KOC59862.1"/>
    <property type="molecule type" value="Genomic_DNA"/>
</dbReference>
<dbReference type="InterPro" id="IPR006170">
    <property type="entry name" value="PBP/GOBP"/>
</dbReference>
<evidence type="ECO:0000313" key="3">
    <source>
        <dbReference type="Proteomes" id="UP000053825"/>
    </source>
</evidence>
<feature type="signal peptide" evidence="1">
    <location>
        <begin position="1"/>
        <end position="20"/>
    </location>
</feature>
<dbReference type="Pfam" id="PF01395">
    <property type="entry name" value="PBP_GOBP"/>
    <property type="match status" value="1"/>
</dbReference>